<comment type="caution">
    <text evidence="1">The sequence shown here is derived from an EMBL/GenBank/DDBJ whole genome shotgun (WGS) entry which is preliminary data.</text>
</comment>
<reference evidence="2" key="1">
    <citation type="journal article" date="2019" name="Int. J. Syst. Evol. Microbiol.">
        <title>The Global Catalogue of Microorganisms (GCM) 10K type strain sequencing project: providing services to taxonomists for standard genome sequencing and annotation.</title>
        <authorList>
            <consortium name="The Broad Institute Genomics Platform"/>
            <consortium name="The Broad Institute Genome Sequencing Center for Infectious Disease"/>
            <person name="Wu L."/>
            <person name="Ma J."/>
        </authorList>
    </citation>
    <scope>NUCLEOTIDE SEQUENCE [LARGE SCALE GENOMIC DNA]</scope>
    <source>
        <strain evidence="2">CCUG 66188</strain>
    </source>
</reference>
<evidence type="ECO:0000313" key="2">
    <source>
        <dbReference type="Proteomes" id="UP001596353"/>
    </source>
</evidence>
<sequence length="113" mass="12870">MRLGRNGRPDEVHITGKLVVNNTQLNVPDYVFDDDYALRPLTEVKAFIDENSHLPEVPSEAEIKANGVDMTAMQMALLKKVEELTLYTLEQETKLARMAELEDRIARLETLLD</sequence>
<evidence type="ECO:0000313" key="1">
    <source>
        <dbReference type="EMBL" id="MFC6759592.1"/>
    </source>
</evidence>
<protein>
    <submittedName>
        <fullName evidence="1">Uncharacterized protein</fullName>
    </submittedName>
</protein>
<keyword evidence="2" id="KW-1185">Reference proteome</keyword>
<proteinExistence type="predicted"/>
<dbReference type="EMBL" id="JBHSWG010000001">
    <property type="protein sequence ID" value="MFC6759592.1"/>
    <property type="molecule type" value="Genomic_DNA"/>
</dbReference>
<accession>A0ABW2B201</accession>
<organism evidence="1 2">
    <name type="scientific">Sulfitobacter porphyrae</name>
    <dbReference type="NCBI Taxonomy" id="1246864"/>
    <lineage>
        <taxon>Bacteria</taxon>
        <taxon>Pseudomonadati</taxon>
        <taxon>Pseudomonadota</taxon>
        <taxon>Alphaproteobacteria</taxon>
        <taxon>Rhodobacterales</taxon>
        <taxon>Roseobacteraceae</taxon>
        <taxon>Sulfitobacter</taxon>
    </lineage>
</organism>
<dbReference type="Proteomes" id="UP001596353">
    <property type="component" value="Unassembled WGS sequence"/>
</dbReference>
<gene>
    <name evidence="1" type="ORF">ACFQFQ_09025</name>
</gene>
<name>A0ABW2B201_9RHOB</name>